<protein>
    <submittedName>
        <fullName evidence="4">Glycoside hydrolase O-GlcNAcase</fullName>
    </submittedName>
</protein>
<dbReference type="PROSITE" id="PS52009">
    <property type="entry name" value="GH84"/>
    <property type="match status" value="1"/>
</dbReference>
<evidence type="ECO:0000256" key="1">
    <source>
        <dbReference type="ARBA" id="ARBA00022801"/>
    </source>
</evidence>
<evidence type="ECO:0000259" key="3">
    <source>
        <dbReference type="PROSITE" id="PS52009"/>
    </source>
</evidence>
<dbReference type="EMBL" id="LWCA01001095">
    <property type="protein sequence ID" value="OAF65932.1"/>
    <property type="molecule type" value="Genomic_DNA"/>
</dbReference>
<reference evidence="4 5" key="1">
    <citation type="submission" date="2016-04" db="EMBL/GenBank/DDBJ databases">
        <title>The genome of Intoshia linei affirms orthonectids as highly simplified spiralians.</title>
        <authorList>
            <person name="Mikhailov K.V."/>
            <person name="Slusarev G.S."/>
            <person name="Nikitin M.A."/>
            <person name="Logacheva M.D."/>
            <person name="Penin A."/>
            <person name="Aleoshin V."/>
            <person name="Panchin Y.V."/>
        </authorList>
    </citation>
    <scope>NUCLEOTIDE SEQUENCE [LARGE SCALE GENOMIC DNA]</scope>
    <source>
        <strain evidence="4">Intl2013</strain>
        <tissue evidence="4">Whole animal</tissue>
    </source>
</reference>
<dbReference type="GO" id="GO:0009100">
    <property type="term" value="P:glycoprotein metabolic process"/>
    <property type="evidence" value="ECO:0007669"/>
    <property type="project" value="TreeGrafter"/>
</dbReference>
<evidence type="ECO:0000313" key="4">
    <source>
        <dbReference type="EMBL" id="OAF65932.1"/>
    </source>
</evidence>
<dbReference type="GO" id="GO:0016231">
    <property type="term" value="F:beta-N-acetylglucosaminidase activity"/>
    <property type="evidence" value="ECO:0007669"/>
    <property type="project" value="TreeGrafter"/>
</dbReference>
<dbReference type="SUPFAM" id="SSF51445">
    <property type="entry name" value="(Trans)glycosidases"/>
    <property type="match status" value="1"/>
</dbReference>
<dbReference type="OrthoDB" id="9975416at2759"/>
<dbReference type="Proteomes" id="UP000078046">
    <property type="component" value="Unassembled WGS sequence"/>
</dbReference>
<proteinExistence type="predicted"/>
<keyword evidence="5" id="KW-1185">Reference proteome</keyword>
<organism evidence="4 5">
    <name type="scientific">Intoshia linei</name>
    <dbReference type="NCBI Taxonomy" id="1819745"/>
    <lineage>
        <taxon>Eukaryota</taxon>
        <taxon>Metazoa</taxon>
        <taxon>Spiralia</taxon>
        <taxon>Lophotrochozoa</taxon>
        <taxon>Mesozoa</taxon>
        <taxon>Orthonectida</taxon>
        <taxon>Rhopaluridae</taxon>
        <taxon>Intoshia</taxon>
    </lineage>
</organism>
<keyword evidence="2" id="KW-0326">Glycosidase</keyword>
<sequence length="769" mass="89025">MNNIISKFPFVCGFIEGFYGRPWSMTQRLELIQRLKTRGLNTYAYAPKDDYKHRYEWRLMYSEKELDNLNLLVRVCAIYGVLFVYCISPGRDIDFQTTDFNILEKKLNQLQSIGCSAFAILFDDIEHPEFMLKGAIDQCLLLNNLYQVLGKPVLFFCPTEYSSELAKPNLTNSEYLRYIGKNLNFNIQVFWTGDYIISYSLNNHLISKVVEVLKRRPIIWDNSLNNDYCRRALRLGPLNNCTTDIYKTCRGFLLNPNCEYECNYISLVTLATWYTCLLRKYLENFPQGYINKHQNIPISDEVISDYDESTVAIKPLFYPAVFNKNINIDAPVSILDVGVQNSKFDSPHSCFIMNNLENIGFNFSLIPYGNFKLERSEYPINPDSRCDFIKTLPHCVSSPPVIVVDIKNDYNANSAHLNAMTSWIDLELNHSCGMLLDIPVLVSEESKDENAEYIYNSLDIPLFNDLKSKKMSNKTINNLSLEFTKDVLKHQATNESNFVNNTPKNQTNYIDQDVNMKSYYEEFIKIEISPLESDYIYTSKFKPADKPMIHIEYQKDVKMKLNDDISFHQVKCFVDIFYSCFCYTNSSWKLVKNYLKIIKTAPKFPNKFTEFNTSVFNKAVSKFQQVATFALNSIESLIAIKNVRFLYEIFPYIYDLKIVLELALTVIKYIQFNPIHYTDALQKYINEFGSILKPKKIFTPVTTALQCIIIFSVPKYCKSLNYITPDPNNEFIGTLSFNSIKNRHTNGSTVDTGTADVDLNNTDIEDCVT</sequence>
<dbReference type="InterPro" id="IPR051822">
    <property type="entry name" value="Glycosyl_Hydrolase_84"/>
</dbReference>
<comment type="caution">
    <text evidence="4">The sequence shown here is derived from an EMBL/GenBank/DDBJ whole genome shotgun (WGS) entry which is preliminary data.</text>
</comment>
<dbReference type="AlphaFoldDB" id="A0A177AWQ3"/>
<dbReference type="Pfam" id="PF07555">
    <property type="entry name" value="NAGidase"/>
    <property type="match status" value="1"/>
</dbReference>
<name>A0A177AWQ3_9BILA</name>
<gene>
    <name evidence="4" type="ORF">A3Q56_06373</name>
</gene>
<dbReference type="Gene3D" id="3.20.20.80">
    <property type="entry name" value="Glycosidases"/>
    <property type="match status" value="1"/>
</dbReference>
<keyword evidence="1 4" id="KW-0378">Hydrolase</keyword>
<accession>A0A177AWQ3</accession>
<dbReference type="PANTHER" id="PTHR13170">
    <property type="entry name" value="O-GLCNACASE"/>
    <property type="match status" value="1"/>
</dbReference>
<dbReference type="Gene3D" id="1.20.58.240">
    <property type="entry name" value="STAT, domain 1"/>
    <property type="match status" value="1"/>
</dbReference>
<feature type="domain" description="GH84" evidence="3">
    <location>
        <begin position="10"/>
        <end position="278"/>
    </location>
</feature>
<evidence type="ECO:0000313" key="5">
    <source>
        <dbReference type="Proteomes" id="UP000078046"/>
    </source>
</evidence>
<evidence type="ECO:0000256" key="2">
    <source>
        <dbReference type="ARBA" id="ARBA00023295"/>
    </source>
</evidence>
<dbReference type="InterPro" id="IPR011496">
    <property type="entry name" value="O-GlcNAcase_cat"/>
</dbReference>
<dbReference type="PANTHER" id="PTHR13170:SF16">
    <property type="entry name" value="PROTEIN O-GLCNACASE"/>
    <property type="match status" value="1"/>
</dbReference>
<dbReference type="InterPro" id="IPR017853">
    <property type="entry name" value="GH"/>
</dbReference>